<reference evidence="2" key="1">
    <citation type="submission" date="2023-03" db="EMBL/GenBank/DDBJ databases">
        <title>Massive genome expansion in bonnet fungi (Mycena s.s.) driven by repeated elements and novel gene families across ecological guilds.</title>
        <authorList>
            <consortium name="Lawrence Berkeley National Laboratory"/>
            <person name="Harder C.B."/>
            <person name="Miyauchi S."/>
            <person name="Viragh M."/>
            <person name="Kuo A."/>
            <person name="Thoen E."/>
            <person name="Andreopoulos B."/>
            <person name="Lu D."/>
            <person name="Skrede I."/>
            <person name="Drula E."/>
            <person name="Henrissat B."/>
            <person name="Morin E."/>
            <person name="Kohler A."/>
            <person name="Barry K."/>
            <person name="LaButti K."/>
            <person name="Morin E."/>
            <person name="Salamov A."/>
            <person name="Lipzen A."/>
            <person name="Mereny Z."/>
            <person name="Hegedus B."/>
            <person name="Baldrian P."/>
            <person name="Stursova M."/>
            <person name="Weitz H."/>
            <person name="Taylor A."/>
            <person name="Grigoriev I.V."/>
            <person name="Nagy L.G."/>
            <person name="Martin F."/>
            <person name="Kauserud H."/>
        </authorList>
    </citation>
    <scope>NUCLEOTIDE SEQUENCE</scope>
    <source>
        <strain evidence="2">CBHHK002</strain>
    </source>
</reference>
<organism evidence="2 3">
    <name type="scientific">Mycena albidolilacea</name>
    <dbReference type="NCBI Taxonomy" id="1033008"/>
    <lineage>
        <taxon>Eukaryota</taxon>
        <taxon>Fungi</taxon>
        <taxon>Dikarya</taxon>
        <taxon>Basidiomycota</taxon>
        <taxon>Agaricomycotina</taxon>
        <taxon>Agaricomycetes</taxon>
        <taxon>Agaricomycetidae</taxon>
        <taxon>Agaricales</taxon>
        <taxon>Marasmiineae</taxon>
        <taxon>Mycenaceae</taxon>
        <taxon>Mycena</taxon>
    </lineage>
</organism>
<evidence type="ECO:0000313" key="3">
    <source>
        <dbReference type="Proteomes" id="UP001218218"/>
    </source>
</evidence>
<sequence>MSFTSTSTTSLVSNTTISSRTPLNSNVQSKDFQAAFASLQSTYGSGATAPSPVQKNSTSAPRPADSSPAARAPLQTKNFQSAFTDLQSTYRFGGAVPNPVQKKNSAPASRSAIPSSATRTPLQADNKNFEPAFADLQSTYGFGGAVPTPVPSS</sequence>
<proteinExistence type="predicted"/>
<gene>
    <name evidence="2" type="ORF">DFH08DRAFT_1077281</name>
</gene>
<feature type="compositionally biased region" description="Polar residues" evidence="1">
    <location>
        <begin position="75"/>
        <end position="90"/>
    </location>
</feature>
<comment type="caution">
    <text evidence="2">The sequence shown here is derived from an EMBL/GenBank/DDBJ whole genome shotgun (WGS) entry which is preliminary data.</text>
</comment>
<feature type="region of interest" description="Disordered" evidence="1">
    <location>
        <begin position="1"/>
        <end position="26"/>
    </location>
</feature>
<name>A0AAD7AC79_9AGAR</name>
<protein>
    <submittedName>
        <fullName evidence="2">Uncharacterized protein</fullName>
    </submittedName>
</protein>
<evidence type="ECO:0000256" key="1">
    <source>
        <dbReference type="SAM" id="MobiDB-lite"/>
    </source>
</evidence>
<feature type="region of interest" description="Disordered" evidence="1">
    <location>
        <begin position="43"/>
        <end position="128"/>
    </location>
</feature>
<feature type="compositionally biased region" description="Low complexity" evidence="1">
    <location>
        <begin position="57"/>
        <end position="73"/>
    </location>
</feature>
<evidence type="ECO:0000313" key="2">
    <source>
        <dbReference type="EMBL" id="KAJ7354617.1"/>
    </source>
</evidence>
<dbReference type="EMBL" id="JARIHO010000010">
    <property type="protein sequence ID" value="KAJ7354617.1"/>
    <property type="molecule type" value="Genomic_DNA"/>
</dbReference>
<dbReference type="Proteomes" id="UP001218218">
    <property type="component" value="Unassembled WGS sequence"/>
</dbReference>
<keyword evidence="3" id="KW-1185">Reference proteome</keyword>
<dbReference type="AlphaFoldDB" id="A0AAD7AC79"/>
<accession>A0AAD7AC79</accession>
<feature type="compositionally biased region" description="Low complexity" evidence="1">
    <location>
        <begin position="105"/>
        <end position="120"/>
    </location>
</feature>
<feature type="compositionally biased region" description="Low complexity" evidence="1">
    <location>
        <begin position="1"/>
        <end position="19"/>
    </location>
</feature>